<feature type="transmembrane region" description="Helical" evidence="2">
    <location>
        <begin position="445"/>
        <end position="465"/>
    </location>
</feature>
<organism evidence="3 4">
    <name type="scientific">Nyctereutes procyonoides</name>
    <name type="common">Raccoon dog</name>
    <name type="synonym">Canis procyonoides</name>
    <dbReference type="NCBI Taxonomy" id="34880"/>
    <lineage>
        <taxon>Eukaryota</taxon>
        <taxon>Metazoa</taxon>
        <taxon>Chordata</taxon>
        <taxon>Craniata</taxon>
        <taxon>Vertebrata</taxon>
        <taxon>Euteleostomi</taxon>
        <taxon>Mammalia</taxon>
        <taxon>Eutheria</taxon>
        <taxon>Laurasiatheria</taxon>
        <taxon>Carnivora</taxon>
        <taxon>Caniformia</taxon>
        <taxon>Canidae</taxon>
        <taxon>Nyctereutes</taxon>
    </lineage>
</organism>
<dbReference type="EMBL" id="CAJHUB010000775">
    <property type="protein sequence ID" value="CAD7692305.1"/>
    <property type="molecule type" value="Genomic_DNA"/>
</dbReference>
<evidence type="ECO:0000313" key="4">
    <source>
        <dbReference type="Proteomes" id="UP000645828"/>
    </source>
</evidence>
<dbReference type="Proteomes" id="UP000645828">
    <property type="component" value="Unassembled WGS sequence"/>
</dbReference>
<feature type="transmembrane region" description="Helical" evidence="2">
    <location>
        <begin position="399"/>
        <end position="425"/>
    </location>
</feature>
<keyword evidence="2" id="KW-0472">Membrane</keyword>
<sequence>MSQRPEPDHKSTQPNVLPAAPTNTQEETQGFQSILHSRRVSIQEPLPIIHNRRVSIQEPLPTIHNHRVSIQEPLPIIHNRRVSIQEPLIVTSHWASTHDTPSVINSCQVSIENAPATISGHQASIQGAPSVTYSRCFNTRDVPPIFQTPYINTQNSPSITHTPLSNTESVIYNSSRASSNDSWPTSWSPHLSIQGLTLPNQARVNVPPSITHSPTVSVKSVDSVIWTSQEIFKDSVNSSQFYQNPLDNIQSTQTSISTEMDSARFQNKGRRRHSQLPLAWKLLHGAKKISHQVSLALTLAGMVIISLISLGQPWMHFQVPLAPPGHPDGSLTIYINTIFFMQCPDIYCVQEYDQNAYLLDFAWAFLILASIASFFLCIILINIIFFTSSNLRMLDFSNVIISILAGMALIFFPRTSIVLGILFYLMQAHEFLQEGMTYRLGRSFYLAWISVFLFLMTGFFSYLNYMNFWSILALQAIWT</sequence>
<name>A0A811ZUM8_NYCPR</name>
<feature type="transmembrane region" description="Helical" evidence="2">
    <location>
        <begin position="361"/>
        <end position="387"/>
    </location>
</feature>
<proteinExistence type="predicted"/>
<evidence type="ECO:0000256" key="1">
    <source>
        <dbReference type="SAM" id="MobiDB-lite"/>
    </source>
</evidence>
<accession>A0A811ZUM8</accession>
<feature type="transmembrane region" description="Helical" evidence="2">
    <location>
        <begin position="293"/>
        <end position="315"/>
    </location>
</feature>
<evidence type="ECO:0000256" key="2">
    <source>
        <dbReference type="SAM" id="Phobius"/>
    </source>
</evidence>
<reference evidence="3" key="1">
    <citation type="submission" date="2020-12" db="EMBL/GenBank/DDBJ databases">
        <authorList>
            <consortium name="Molecular Ecology Group"/>
        </authorList>
    </citation>
    <scope>NUCLEOTIDE SEQUENCE</scope>
    <source>
        <strain evidence="3">TBG_1078</strain>
    </source>
</reference>
<feature type="compositionally biased region" description="Basic and acidic residues" evidence="1">
    <location>
        <begin position="1"/>
        <end position="11"/>
    </location>
</feature>
<protein>
    <submittedName>
        <fullName evidence="3">(raccoon dog) hypothetical protein</fullName>
    </submittedName>
</protein>
<gene>
    <name evidence="3" type="ORF">NYPRO_LOCUS25099</name>
</gene>
<keyword evidence="2" id="KW-0812">Transmembrane</keyword>
<feature type="region of interest" description="Disordered" evidence="1">
    <location>
        <begin position="1"/>
        <end position="28"/>
    </location>
</feature>
<comment type="caution">
    <text evidence="3">The sequence shown here is derived from an EMBL/GenBank/DDBJ whole genome shotgun (WGS) entry which is preliminary data.</text>
</comment>
<keyword evidence="4" id="KW-1185">Reference proteome</keyword>
<dbReference type="AlphaFoldDB" id="A0A811ZUM8"/>
<evidence type="ECO:0000313" key="3">
    <source>
        <dbReference type="EMBL" id="CAD7692305.1"/>
    </source>
</evidence>
<keyword evidence="2" id="KW-1133">Transmembrane helix</keyword>